<dbReference type="InterPro" id="IPR008266">
    <property type="entry name" value="Tyr_kinase_AS"/>
</dbReference>
<dbReference type="CDD" id="cd14014">
    <property type="entry name" value="STKc_PknB_like"/>
    <property type="match status" value="1"/>
</dbReference>
<organism evidence="9">
    <name type="scientific">uncultured Truepera sp</name>
    <dbReference type="NCBI Taxonomy" id="543023"/>
    <lineage>
        <taxon>Bacteria</taxon>
        <taxon>Thermotogati</taxon>
        <taxon>Deinococcota</taxon>
        <taxon>Deinococci</taxon>
        <taxon>Trueperales</taxon>
        <taxon>Trueperaceae</taxon>
        <taxon>Truepera</taxon>
        <taxon>environmental samples</taxon>
    </lineage>
</organism>
<dbReference type="PANTHER" id="PTHR43289">
    <property type="entry name" value="MITOGEN-ACTIVATED PROTEIN KINASE KINASE KINASE 20-RELATED"/>
    <property type="match status" value="1"/>
</dbReference>
<dbReference type="FunFam" id="1.10.510.10:FF:000021">
    <property type="entry name" value="Serine/threonine protein kinase"/>
    <property type="match status" value="1"/>
</dbReference>
<dbReference type="EMBL" id="CADCWP010000261">
    <property type="protein sequence ID" value="CAA9581576.1"/>
    <property type="molecule type" value="Genomic_DNA"/>
</dbReference>
<evidence type="ECO:0000256" key="5">
    <source>
        <dbReference type="ARBA" id="ARBA00022777"/>
    </source>
</evidence>
<dbReference type="Pfam" id="PF00069">
    <property type="entry name" value="Pkinase"/>
    <property type="match status" value="1"/>
</dbReference>
<dbReference type="Gene3D" id="3.30.200.20">
    <property type="entry name" value="Phosphorylase Kinase, domain 1"/>
    <property type="match status" value="1"/>
</dbReference>
<evidence type="ECO:0000256" key="1">
    <source>
        <dbReference type="ARBA" id="ARBA00012513"/>
    </source>
</evidence>
<dbReference type="PROSITE" id="PS00107">
    <property type="entry name" value="PROTEIN_KINASE_ATP"/>
    <property type="match status" value="1"/>
</dbReference>
<dbReference type="PROSITE" id="PS50011">
    <property type="entry name" value="PROTEIN_KINASE_DOM"/>
    <property type="match status" value="1"/>
</dbReference>
<gene>
    <name evidence="9" type="ORF">AVDCRST_MAG86-2885</name>
</gene>
<keyword evidence="2 9" id="KW-0723">Serine/threonine-protein kinase</keyword>
<dbReference type="InterPro" id="IPR000719">
    <property type="entry name" value="Prot_kinase_dom"/>
</dbReference>
<dbReference type="InterPro" id="IPR018391">
    <property type="entry name" value="PQQ_b-propeller_rpt"/>
</dbReference>
<keyword evidence="4 7" id="KW-0547">Nucleotide-binding</keyword>
<dbReference type="InterPro" id="IPR015943">
    <property type="entry name" value="WD40/YVTN_repeat-like_dom_sf"/>
</dbReference>
<evidence type="ECO:0000256" key="2">
    <source>
        <dbReference type="ARBA" id="ARBA00022527"/>
    </source>
</evidence>
<protein>
    <recommendedName>
        <fullName evidence="1">non-specific serine/threonine protein kinase</fullName>
        <ecNumber evidence="1">2.7.11.1</ecNumber>
    </recommendedName>
</protein>
<name>A0A6J4VKP8_9DEIN</name>
<feature type="domain" description="Protein kinase" evidence="8">
    <location>
        <begin position="14"/>
        <end position="270"/>
    </location>
</feature>
<evidence type="ECO:0000259" key="8">
    <source>
        <dbReference type="PROSITE" id="PS50011"/>
    </source>
</evidence>
<dbReference type="InterPro" id="IPR011009">
    <property type="entry name" value="Kinase-like_dom_sf"/>
</dbReference>
<dbReference type="InterPro" id="IPR002372">
    <property type="entry name" value="PQQ_rpt_dom"/>
</dbReference>
<feature type="binding site" evidence="7">
    <location>
        <position position="43"/>
    </location>
    <ligand>
        <name>ATP</name>
        <dbReference type="ChEBI" id="CHEBI:30616"/>
    </ligand>
</feature>
<dbReference type="Pfam" id="PF13360">
    <property type="entry name" value="PQQ_2"/>
    <property type="match status" value="2"/>
</dbReference>
<dbReference type="InterPro" id="IPR017441">
    <property type="entry name" value="Protein_kinase_ATP_BS"/>
</dbReference>
<dbReference type="Gene3D" id="1.10.510.10">
    <property type="entry name" value="Transferase(Phosphotransferase) domain 1"/>
    <property type="match status" value="1"/>
</dbReference>
<evidence type="ECO:0000313" key="9">
    <source>
        <dbReference type="EMBL" id="CAA9581576.1"/>
    </source>
</evidence>
<dbReference type="PANTHER" id="PTHR43289:SF34">
    <property type="entry name" value="SERINE_THREONINE-PROTEIN KINASE YBDM-RELATED"/>
    <property type="match status" value="1"/>
</dbReference>
<dbReference type="Gene3D" id="2.130.10.10">
    <property type="entry name" value="YVTN repeat-like/Quinoprotein amine dehydrogenase"/>
    <property type="match status" value="2"/>
</dbReference>
<dbReference type="InterPro" id="IPR011047">
    <property type="entry name" value="Quinoprotein_ADH-like_sf"/>
</dbReference>
<dbReference type="EC" id="2.7.11.1" evidence="1"/>
<keyword evidence="6 7" id="KW-0067">ATP-binding</keyword>
<proteinExistence type="predicted"/>
<dbReference type="GO" id="GO:0004674">
    <property type="term" value="F:protein serine/threonine kinase activity"/>
    <property type="evidence" value="ECO:0007669"/>
    <property type="project" value="UniProtKB-KW"/>
</dbReference>
<sequence>MSRIPAGELLDERYEVMGSLGQGGMAQVYRAFDRHLEREVALKVLRPHLTEADSERFRREIMTLAKLSHPNIVSIYDLGRGDHVYFVMELVSGGTFTDLGPLGADPEPLTHFLDSATAVAEALAYVHRLGMVHRDLTPRNILLTPEGHPKVMDFGLVQLAEASRQLTRTGLTLGTPQYMAPEQAQGGATGAHTDLYALGAVLYKTVTGAAPFEAENDLTLLYQHVYGALTPAHELNPALPKSLSELIEALLAKDPRERPASGERVADALRTIKAERLRGSSAQRLGGPGQQGVLPGGPINPGKLARVWSVKLPEGPQWPGAITAAEGFLLLGLRSEEVVVLRPSDGGVQTRFATDDEVNSAVVSASGTLLYTSRAGSVSAHEWPGGELRWRDETAGAAGLLTYAGALFLSTDGGLERRTLSGDLLWRYPSSAAATAPTVCGTTLCYLTHSGWLHCVGLDGEGRFKVELGEVMAQPAAKDELLLLPERGGDLHAFDMARLELRWTYDMEGPLWASPLAWGPLVYSVSWAGVMRCLSLSSGDDVWAVPLGARVTATPILASGVLYVATETGELHALDARGGGRLFHDQVSASPVQASPLVLGDTLLVAALDGTVRAYRA</sequence>
<evidence type="ECO:0000256" key="4">
    <source>
        <dbReference type="ARBA" id="ARBA00022741"/>
    </source>
</evidence>
<evidence type="ECO:0000256" key="3">
    <source>
        <dbReference type="ARBA" id="ARBA00022679"/>
    </source>
</evidence>
<reference evidence="9" key="1">
    <citation type="submission" date="2020-02" db="EMBL/GenBank/DDBJ databases">
        <authorList>
            <person name="Meier V. D."/>
        </authorList>
    </citation>
    <scope>NUCLEOTIDE SEQUENCE</scope>
    <source>
        <strain evidence="9">AVDCRST_MAG86</strain>
    </source>
</reference>
<keyword evidence="5 9" id="KW-0418">Kinase</keyword>
<dbReference type="SUPFAM" id="SSF50998">
    <property type="entry name" value="Quinoprotein alcohol dehydrogenase-like"/>
    <property type="match status" value="1"/>
</dbReference>
<accession>A0A6J4VKP8</accession>
<dbReference type="GO" id="GO:0005524">
    <property type="term" value="F:ATP binding"/>
    <property type="evidence" value="ECO:0007669"/>
    <property type="project" value="UniProtKB-UniRule"/>
</dbReference>
<evidence type="ECO:0000256" key="6">
    <source>
        <dbReference type="ARBA" id="ARBA00022840"/>
    </source>
</evidence>
<dbReference type="SUPFAM" id="SSF56112">
    <property type="entry name" value="Protein kinase-like (PK-like)"/>
    <property type="match status" value="1"/>
</dbReference>
<dbReference type="AlphaFoldDB" id="A0A6J4VKP8"/>
<dbReference type="PROSITE" id="PS00109">
    <property type="entry name" value="PROTEIN_KINASE_TYR"/>
    <property type="match status" value="1"/>
</dbReference>
<dbReference type="SMART" id="SM00564">
    <property type="entry name" value="PQQ"/>
    <property type="match status" value="4"/>
</dbReference>
<evidence type="ECO:0000256" key="7">
    <source>
        <dbReference type="PROSITE-ProRule" id="PRU10141"/>
    </source>
</evidence>
<keyword evidence="3" id="KW-0808">Transferase</keyword>